<accession>A0ABV8QBB5</accession>
<name>A0ABV8QBB5_9MICO</name>
<organism evidence="2 3">
    <name type="scientific">Gryllotalpicola reticulitermitis</name>
    <dbReference type="NCBI Taxonomy" id="1184153"/>
    <lineage>
        <taxon>Bacteria</taxon>
        <taxon>Bacillati</taxon>
        <taxon>Actinomycetota</taxon>
        <taxon>Actinomycetes</taxon>
        <taxon>Micrococcales</taxon>
        <taxon>Microbacteriaceae</taxon>
        <taxon>Gryllotalpicola</taxon>
    </lineage>
</organism>
<evidence type="ECO:0000256" key="1">
    <source>
        <dbReference type="SAM" id="Coils"/>
    </source>
</evidence>
<reference evidence="3" key="1">
    <citation type="journal article" date="2019" name="Int. J. Syst. Evol. Microbiol.">
        <title>The Global Catalogue of Microorganisms (GCM) 10K type strain sequencing project: providing services to taxonomists for standard genome sequencing and annotation.</title>
        <authorList>
            <consortium name="The Broad Institute Genomics Platform"/>
            <consortium name="The Broad Institute Genome Sequencing Center for Infectious Disease"/>
            <person name="Wu L."/>
            <person name="Ma J."/>
        </authorList>
    </citation>
    <scope>NUCLEOTIDE SEQUENCE [LARGE SCALE GENOMIC DNA]</scope>
    <source>
        <strain evidence="3">CGMCC 1.10363</strain>
    </source>
</reference>
<protein>
    <submittedName>
        <fullName evidence="2">Uncharacterized protein</fullName>
    </submittedName>
</protein>
<comment type="caution">
    <text evidence="2">The sequence shown here is derived from an EMBL/GenBank/DDBJ whole genome shotgun (WGS) entry which is preliminary data.</text>
</comment>
<dbReference type="RefSeq" id="WP_390230394.1">
    <property type="nucleotide sequence ID" value="NZ_JBHSCN010000006.1"/>
</dbReference>
<dbReference type="EMBL" id="JBHSCN010000006">
    <property type="protein sequence ID" value="MFC4244604.1"/>
    <property type="molecule type" value="Genomic_DNA"/>
</dbReference>
<keyword evidence="3" id="KW-1185">Reference proteome</keyword>
<gene>
    <name evidence="2" type="ORF">ACFOYW_14615</name>
</gene>
<dbReference type="Proteomes" id="UP001595900">
    <property type="component" value="Unassembled WGS sequence"/>
</dbReference>
<evidence type="ECO:0000313" key="2">
    <source>
        <dbReference type="EMBL" id="MFC4244604.1"/>
    </source>
</evidence>
<evidence type="ECO:0000313" key="3">
    <source>
        <dbReference type="Proteomes" id="UP001595900"/>
    </source>
</evidence>
<keyword evidence="1" id="KW-0175">Coiled coil</keyword>
<proteinExistence type="predicted"/>
<sequence length="249" mass="27285">MPLDEYIPVGDHADDYAENLLMQPCIEAQGFSWDVPWQDVRLAEAPTRNAANRQILNAAIAATYGYRDLGSAGQSDDAWREWAHGSELLEVDDAVFTKCLNKAREVLPLTSGDTLAATGYAQAAYEAAQESKSVKAAAKAWRTCMASAGVSDLPDTPAKMPSEAMAEDFGIHAAPTPTPEEIKVAVRDVACRNSSGWSRVAYNEEWRLQVKELRRNADELQRTREETTEHRATVLKVIAEHAPKAPSDG</sequence>
<feature type="coiled-coil region" evidence="1">
    <location>
        <begin position="203"/>
        <end position="230"/>
    </location>
</feature>